<comment type="caution">
    <text evidence="8">The sequence shown here is derived from an EMBL/GenBank/DDBJ whole genome shotgun (WGS) entry which is preliminary data.</text>
</comment>
<keyword evidence="5 7" id="KW-0472">Membrane</keyword>
<evidence type="ECO:0000256" key="5">
    <source>
        <dbReference type="ARBA" id="ARBA00023136"/>
    </source>
</evidence>
<proteinExistence type="inferred from homology"/>
<evidence type="ECO:0000256" key="7">
    <source>
        <dbReference type="SAM" id="Phobius"/>
    </source>
</evidence>
<evidence type="ECO:0000313" key="9">
    <source>
        <dbReference type="Proteomes" id="UP000060487"/>
    </source>
</evidence>
<sequence>MPEIFQFDFMLRAFAAGAILAVIAPVIGIFMVVRRYSLMADTLAHISLTGVAAGMLLKSYPLGGALVVSVAAAVGIEKLRGSRVVFGESAVALFFWGGMAAAVVLLSMAGGFNAGLFAYLFGSISTVTERDLYLIAALGVLILAAIFLLYKELFFVSFDESLAKANGLRAEAFNLVIVILAAVAIVLAMPIVGALLIGALMVVPVVTAMQFAVSFKQTLFISIVISLISVLCGLVLSYYLDIASGGTIVITALGIFIFVWLITGKRR</sequence>
<dbReference type="Pfam" id="PF00950">
    <property type="entry name" value="ABC-3"/>
    <property type="match status" value="1"/>
</dbReference>
<comment type="subcellular location">
    <subcellularLocation>
        <location evidence="6">Cell membrane</location>
        <topology evidence="6">Multi-pass membrane protein</topology>
    </subcellularLocation>
    <subcellularLocation>
        <location evidence="1">Membrane</location>
        <topology evidence="1">Multi-pass membrane protein</topology>
    </subcellularLocation>
</comment>
<dbReference type="EMBL" id="LNQR01000118">
    <property type="protein sequence ID" value="KWT78197.1"/>
    <property type="molecule type" value="Genomic_DNA"/>
</dbReference>
<dbReference type="Proteomes" id="UP000060487">
    <property type="component" value="Unassembled WGS sequence"/>
</dbReference>
<feature type="transmembrane region" description="Helical" evidence="7">
    <location>
        <begin position="132"/>
        <end position="153"/>
    </location>
</feature>
<feature type="transmembrane region" description="Helical" evidence="7">
    <location>
        <begin position="246"/>
        <end position="263"/>
    </location>
</feature>
<feature type="transmembrane region" description="Helical" evidence="7">
    <location>
        <begin position="12"/>
        <end position="33"/>
    </location>
</feature>
<dbReference type="RefSeq" id="WP_085053541.1">
    <property type="nucleotide sequence ID" value="NZ_LNQR01000118.1"/>
</dbReference>
<name>A0ABR5SBN3_9BACT</name>
<dbReference type="PANTHER" id="PTHR30477:SF0">
    <property type="entry name" value="METAL TRANSPORT SYSTEM MEMBRANE PROTEIN TM_0125-RELATED"/>
    <property type="match status" value="1"/>
</dbReference>
<feature type="transmembrane region" description="Helical" evidence="7">
    <location>
        <begin position="218"/>
        <end position="240"/>
    </location>
</feature>
<evidence type="ECO:0000313" key="8">
    <source>
        <dbReference type="EMBL" id="KWT78197.1"/>
    </source>
</evidence>
<dbReference type="PANTHER" id="PTHR30477">
    <property type="entry name" value="ABC-TRANSPORTER METAL-BINDING PROTEIN"/>
    <property type="match status" value="1"/>
</dbReference>
<accession>A0ABR5SBN3</accession>
<keyword evidence="6" id="KW-0813">Transport</keyword>
<evidence type="ECO:0000256" key="4">
    <source>
        <dbReference type="ARBA" id="ARBA00022989"/>
    </source>
</evidence>
<evidence type="ECO:0000256" key="2">
    <source>
        <dbReference type="ARBA" id="ARBA00008034"/>
    </source>
</evidence>
<keyword evidence="9" id="KW-1185">Reference proteome</keyword>
<dbReference type="Gene3D" id="1.10.3470.10">
    <property type="entry name" value="ABC transporter involved in vitamin B12 uptake, BtuC"/>
    <property type="match status" value="1"/>
</dbReference>
<dbReference type="InterPro" id="IPR037294">
    <property type="entry name" value="ABC_BtuC-like"/>
</dbReference>
<comment type="similarity">
    <text evidence="2 6">Belongs to the ABC-3 integral membrane protein family.</text>
</comment>
<keyword evidence="4 7" id="KW-1133">Transmembrane helix</keyword>
<dbReference type="SUPFAM" id="SSF81345">
    <property type="entry name" value="ABC transporter involved in vitamin B12 uptake, BtuC"/>
    <property type="match status" value="1"/>
</dbReference>
<evidence type="ECO:0000256" key="3">
    <source>
        <dbReference type="ARBA" id="ARBA00022692"/>
    </source>
</evidence>
<feature type="transmembrane region" description="Helical" evidence="7">
    <location>
        <begin position="173"/>
        <end position="206"/>
    </location>
</feature>
<feature type="transmembrane region" description="Helical" evidence="7">
    <location>
        <begin position="94"/>
        <end position="120"/>
    </location>
</feature>
<reference evidence="8 9" key="1">
    <citation type="submission" date="2015-11" db="EMBL/GenBank/DDBJ databases">
        <authorList>
            <person name="Lin W."/>
        </authorList>
    </citation>
    <scope>NUCLEOTIDE SEQUENCE [LARGE SCALE GENOMIC DNA]</scope>
    <source>
        <strain evidence="8 9">HCH-1</strain>
    </source>
</reference>
<keyword evidence="3 6" id="KW-0812">Transmembrane</keyword>
<dbReference type="InterPro" id="IPR001626">
    <property type="entry name" value="ABC_TroCD"/>
</dbReference>
<organism evidence="8 9">
    <name type="scientific">Candidatus Magnetominusculus xianensis</name>
    <dbReference type="NCBI Taxonomy" id="1748249"/>
    <lineage>
        <taxon>Bacteria</taxon>
        <taxon>Pseudomonadati</taxon>
        <taxon>Nitrospirota</taxon>
        <taxon>Nitrospiria</taxon>
        <taxon>Nitrospirales</taxon>
        <taxon>Nitrospiraceae</taxon>
        <taxon>Candidatus Magnetominusculus</taxon>
    </lineage>
</organism>
<evidence type="ECO:0000256" key="6">
    <source>
        <dbReference type="RuleBase" id="RU003943"/>
    </source>
</evidence>
<feature type="transmembrane region" description="Helical" evidence="7">
    <location>
        <begin position="45"/>
        <end position="74"/>
    </location>
</feature>
<protein>
    <submittedName>
        <fullName evidence="8">ABC-3 protein</fullName>
    </submittedName>
</protein>
<gene>
    <name evidence="8" type="ORF">ASN18_2924</name>
</gene>
<evidence type="ECO:0000256" key="1">
    <source>
        <dbReference type="ARBA" id="ARBA00004141"/>
    </source>
</evidence>